<evidence type="ECO:0000259" key="4">
    <source>
        <dbReference type="Pfam" id="PF24512"/>
    </source>
</evidence>
<dbReference type="PANTHER" id="PTHR47920:SF2">
    <property type="entry name" value="CUB-LIKE DOMAIN-CONTAINING PROTEIN"/>
    <property type="match status" value="1"/>
</dbReference>
<dbReference type="OrthoDB" id="5830056at2759"/>
<dbReference type="EMBL" id="CADEPM010000008">
    <property type="protein sequence ID" value="CAB3409435.1"/>
    <property type="molecule type" value="Genomic_DNA"/>
</dbReference>
<dbReference type="PANTHER" id="PTHR47920">
    <property type="entry name" value="PROTEIN CBG13378-RELATED"/>
    <property type="match status" value="1"/>
</dbReference>
<evidence type="ECO:0000313" key="6">
    <source>
        <dbReference type="Proteomes" id="UP000494206"/>
    </source>
</evidence>
<feature type="domain" description="CUB-like" evidence="2">
    <location>
        <begin position="44"/>
        <end position="120"/>
    </location>
</feature>
<organism evidence="5 6">
    <name type="scientific">Caenorhabditis bovis</name>
    <dbReference type="NCBI Taxonomy" id="2654633"/>
    <lineage>
        <taxon>Eukaryota</taxon>
        <taxon>Metazoa</taxon>
        <taxon>Ecdysozoa</taxon>
        <taxon>Nematoda</taxon>
        <taxon>Chromadorea</taxon>
        <taxon>Rhabditida</taxon>
        <taxon>Rhabditina</taxon>
        <taxon>Rhabditomorpha</taxon>
        <taxon>Rhabditoidea</taxon>
        <taxon>Rhabditidae</taxon>
        <taxon>Peloderinae</taxon>
        <taxon>Caenorhabditis</taxon>
    </lineage>
</organism>
<feature type="domain" description="DUF7591" evidence="3">
    <location>
        <begin position="266"/>
        <end position="334"/>
    </location>
</feature>
<sequence length="464" mass="53354">MQAFIFDSILMSAWFPGHSFDTQTNACDVAYNISMEFQSFYQFNSTNMPINKTCNWKISIPQNYFVYIYLVAELPKISTIIVKARNQLQQHRNRRAFYLTHPGLEIIVETVANVSLNFDITRQNLSHVFSPTYIDIYKSSHAVVLNSEDTYHPIMVRGENQIAIASIAGHFKDLHQYMRATLIFDGPNWNATCIGNAYSIFKSGKMLMPTKRTVTIYTLIPIQTQLRLVIVDKTDLPALTQFHGEYIVASGFRNISLSDSSMLLTVTHSIHDEYLSSMSIDENSRLDVYVGGLTNLIASYNASNIHSDLPQNFRAVVRFYYLNAGSAMLSLTRDKHMARWEHPFAGRRGFFNAHFHDKNDELIEYYDVIGDSSMQFQFSYKILHFDDGLLYVFIPNHHLGVYNASDSTNHQWAVFNGPSMSMFYHHANRGALKFQLDFKIDAINGAKIFSVFICWHLILFYLIM</sequence>
<accession>A0A8S1F6I1</accession>
<keyword evidence="1" id="KW-0812">Transmembrane</keyword>
<gene>
    <name evidence="5" type="ORF">CBOVIS_LOCUS11089</name>
</gene>
<proteinExistence type="predicted"/>
<evidence type="ECO:0008006" key="7">
    <source>
        <dbReference type="Google" id="ProtNLM"/>
    </source>
</evidence>
<keyword evidence="6" id="KW-1185">Reference proteome</keyword>
<feature type="domain" description="DUF7592" evidence="4">
    <location>
        <begin position="143"/>
        <end position="219"/>
    </location>
</feature>
<name>A0A8S1F6I1_9PELO</name>
<reference evidence="5 6" key="1">
    <citation type="submission" date="2020-04" db="EMBL/GenBank/DDBJ databases">
        <authorList>
            <person name="Laetsch R D."/>
            <person name="Stevens L."/>
            <person name="Kumar S."/>
            <person name="Blaxter L. M."/>
        </authorList>
    </citation>
    <scope>NUCLEOTIDE SEQUENCE [LARGE SCALE GENOMIC DNA]</scope>
</reference>
<protein>
    <recommendedName>
        <fullName evidence="7">CUB-like domain-containing protein</fullName>
    </recommendedName>
</protein>
<evidence type="ECO:0000256" key="1">
    <source>
        <dbReference type="SAM" id="Phobius"/>
    </source>
</evidence>
<dbReference type="Pfam" id="PF24511">
    <property type="entry name" value="DUF7591"/>
    <property type="match status" value="1"/>
</dbReference>
<dbReference type="Proteomes" id="UP000494206">
    <property type="component" value="Unassembled WGS sequence"/>
</dbReference>
<dbReference type="AlphaFoldDB" id="A0A8S1F6I1"/>
<dbReference type="Pfam" id="PF02408">
    <property type="entry name" value="CUB_2"/>
    <property type="match status" value="1"/>
</dbReference>
<comment type="caution">
    <text evidence="5">The sequence shown here is derived from an EMBL/GenBank/DDBJ whole genome shotgun (WGS) entry which is preliminary data.</text>
</comment>
<evidence type="ECO:0000313" key="5">
    <source>
        <dbReference type="EMBL" id="CAB3409435.1"/>
    </source>
</evidence>
<dbReference type="Pfam" id="PF24512">
    <property type="entry name" value="DUF7592"/>
    <property type="match status" value="1"/>
</dbReference>
<dbReference type="InterPro" id="IPR056014">
    <property type="entry name" value="DUF7592"/>
</dbReference>
<dbReference type="InterPro" id="IPR056013">
    <property type="entry name" value="DUF7591"/>
</dbReference>
<evidence type="ECO:0000259" key="2">
    <source>
        <dbReference type="Pfam" id="PF02408"/>
    </source>
</evidence>
<feature type="transmembrane region" description="Helical" evidence="1">
    <location>
        <begin position="445"/>
        <end position="463"/>
    </location>
</feature>
<dbReference type="InterPro" id="IPR003366">
    <property type="entry name" value="CUB-like_dom"/>
</dbReference>
<evidence type="ECO:0000259" key="3">
    <source>
        <dbReference type="Pfam" id="PF24511"/>
    </source>
</evidence>
<keyword evidence="1" id="KW-1133">Transmembrane helix</keyword>
<keyword evidence="1" id="KW-0472">Membrane</keyword>